<dbReference type="AlphaFoldDB" id="A0A654U5R1"/>
<protein>
    <submittedName>
        <fullName evidence="1">Uncharacterized protein</fullName>
    </submittedName>
</protein>
<proteinExistence type="predicted"/>
<dbReference type="Proteomes" id="UP000050164">
    <property type="component" value="Unassembled WGS sequence"/>
</dbReference>
<evidence type="ECO:0000313" key="3">
    <source>
        <dbReference type="Proteomes" id="UP000046680"/>
    </source>
</evidence>
<reference evidence="3 4" key="1">
    <citation type="submission" date="2015-03" db="EMBL/GenBank/DDBJ databases">
        <authorList>
            <consortium name="Pathogen Informatics"/>
        </authorList>
    </citation>
    <scope>NUCLEOTIDE SEQUENCE [LARGE SCALE GENOMIC DNA]</scope>
    <source>
        <strain evidence="2 4">Bir 185</strain>
        <strain evidence="1 3">C09601061</strain>
    </source>
</reference>
<gene>
    <name evidence="1" type="ORF">ERS007657_03601</name>
    <name evidence="2" type="ORF">ERS027659_02684</name>
</gene>
<sequence length="83" mass="8980">MVTDGAASTRQCARQIESVTETQRGADLVGELGQQVVASAARHPVQFGAHIQQGAIRTVQRTRRQVRVADTVPVDELGESQRV</sequence>
<dbReference type="EMBL" id="CGCX01001818">
    <property type="protein sequence ID" value="CFS01885.1"/>
    <property type="molecule type" value="Genomic_DNA"/>
</dbReference>
<organism evidence="1 3">
    <name type="scientific">Mycobacterium tuberculosis</name>
    <dbReference type="NCBI Taxonomy" id="1773"/>
    <lineage>
        <taxon>Bacteria</taxon>
        <taxon>Bacillati</taxon>
        <taxon>Actinomycetota</taxon>
        <taxon>Actinomycetes</taxon>
        <taxon>Mycobacteriales</taxon>
        <taxon>Mycobacteriaceae</taxon>
        <taxon>Mycobacterium</taxon>
        <taxon>Mycobacterium tuberculosis complex</taxon>
    </lineage>
</organism>
<dbReference type="Proteomes" id="UP000046680">
    <property type="component" value="Unassembled WGS sequence"/>
</dbReference>
<name>A0A654U5R1_MYCTX</name>
<accession>A0A654U5R1</accession>
<evidence type="ECO:0000313" key="4">
    <source>
        <dbReference type="Proteomes" id="UP000050164"/>
    </source>
</evidence>
<evidence type="ECO:0000313" key="1">
    <source>
        <dbReference type="EMBL" id="CFS01885.1"/>
    </source>
</evidence>
<evidence type="ECO:0000313" key="2">
    <source>
        <dbReference type="EMBL" id="CKS13220.1"/>
    </source>
</evidence>
<dbReference type="EMBL" id="CNFT01000672">
    <property type="protein sequence ID" value="CKS13220.1"/>
    <property type="molecule type" value="Genomic_DNA"/>
</dbReference>